<dbReference type="RefSeq" id="XP_035437186.2">
    <property type="nucleotide sequence ID" value="XM_035581293.2"/>
</dbReference>
<dbReference type="InterPro" id="IPR029526">
    <property type="entry name" value="PGBD"/>
</dbReference>
<proteinExistence type="predicted"/>
<dbReference type="AlphaFoldDB" id="A0A9R0D1W4"/>
<evidence type="ECO:0000313" key="3">
    <source>
        <dbReference type="Proteomes" id="UP000829999"/>
    </source>
</evidence>
<reference evidence="4 5" key="1">
    <citation type="submission" date="2025-04" db="UniProtKB">
        <authorList>
            <consortium name="RefSeq"/>
        </authorList>
    </citation>
    <scope>IDENTIFICATION</scope>
    <source>
        <tissue evidence="4 5">Whole larval tissue</tissue>
    </source>
</reference>
<keyword evidence="3" id="KW-1185">Reference proteome</keyword>
<feature type="domain" description="PiggyBac transposable element-derived protein" evidence="2">
    <location>
        <begin position="118"/>
        <end position="469"/>
    </location>
</feature>
<protein>
    <submittedName>
        <fullName evidence="4 5">Uncharacterized protein LOC118267375</fullName>
    </submittedName>
</protein>
<feature type="region of interest" description="Disordered" evidence="1">
    <location>
        <begin position="525"/>
        <end position="552"/>
    </location>
</feature>
<evidence type="ECO:0000256" key="1">
    <source>
        <dbReference type="SAM" id="MobiDB-lite"/>
    </source>
</evidence>
<accession>A0A9R0D1W4</accession>
<dbReference type="PANTHER" id="PTHR46599">
    <property type="entry name" value="PIGGYBAC TRANSPOSABLE ELEMENT-DERIVED PROTEIN 4"/>
    <property type="match status" value="1"/>
</dbReference>
<evidence type="ECO:0000313" key="4">
    <source>
        <dbReference type="RefSeq" id="XP_035437186.2"/>
    </source>
</evidence>
<organism evidence="3 4">
    <name type="scientific">Spodoptera frugiperda</name>
    <name type="common">Fall armyworm</name>
    <dbReference type="NCBI Taxonomy" id="7108"/>
    <lineage>
        <taxon>Eukaryota</taxon>
        <taxon>Metazoa</taxon>
        <taxon>Ecdysozoa</taxon>
        <taxon>Arthropoda</taxon>
        <taxon>Hexapoda</taxon>
        <taxon>Insecta</taxon>
        <taxon>Pterygota</taxon>
        <taxon>Neoptera</taxon>
        <taxon>Endopterygota</taxon>
        <taxon>Lepidoptera</taxon>
        <taxon>Glossata</taxon>
        <taxon>Ditrysia</taxon>
        <taxon>Noctuoidea</taxon>
        <taxon>Noctuidae</taxon>
        <taxon>Amphipyrinae</taxon>
        <taxon>Spodoptera</taxon>
    </lineage>
</organism>
<dbReference type="OrthoDB" id="10057959at2759"/>
<feature type="region of interest" description="Disordered" evidence="1">
    <location>
        <begin position="18"/>
        <end position="53"/>
    </location>
</feature>
<gene>
    <name evidence="4 5" type="primary">LOC118267375</name>
</gene>
<evidence type="ECO:0000259" key="2">
    <source>
        <dbReference type="Pfam" id="PF13843"/>
    </source>
</evidence>
<dbReference type="GeneID" id="118267375"/>
<feature type="compositionally biased region" description="Acidic residues" evidence="1">
    <location>
        <begin position="18"/>
        <end position="34"/>
    </location>
</feature>
<dbReference type="RefSeq" id="XP_035437187.2">
    <property type="nucleotide sequence ID" value="XM_035581294.2"/>
</dbReference>
<dbReference type="PANTHER" id="PTHR46599:SF3">
    <property type="entry name" value="PIGGYBAC TRANSPOSABLE ELEMENT-DERIVED PROTEIN 4"/>
    <property type="match status" value="1"/>
</dbReference>
<evidence type="ECO:0000313" key="5">
    <source>
        <dbReference type="RefSeq" id="XP_035437187.2"/>
    </source>
</evidence>
<sequence length="597" mass="69227">MAQRSDIHIARWLDEDREEDFVDAPAGSDDDVDHVEEQLESTSTEYSTEEEEDNTDIDDYWETVFDVIEGSSSQYYLALDGTKWFKKPLETPRVLFNNDSKITPGPKDFARTRKSQFECFDLFFDENTVYMIARFTNERIIKEQKKFARERDAKLTDEVEINALLGIFFLSGCLKTSRENFLQLFDSKSGTGIEAIYLAMSAQRYRFLLKNLRFNDPINESLDEDKMAPIRVIFQIVVNNFQKHFTPSHELSLGEITIAYKGRCRFRQHMPKRIVKSGMRMFALVDCQYPYTYNLEMYVGDNPGPYKVSNNKLDIVVRMTDPIQGEYRNVTMNNWFTTLETAEKLFSKKITIIGAMKPDKHEVPRIFKKIKDKSLKSSLFGYNEVATLVQYVCKRDKAVLLLSTKHSDCSIDMNSGDQLKPEILVDYNRTKKAVETMDKMCARHDVTRNSRRWPLNILFRLMNIAAINALCVYTMNKGQERIVRRDFLTELALSMIRPLIQRKMNAEKIPKVMKQKMSDLLSVPVPSTDDSMDVESESDLTDKPAKGAKKGSRGRCHVCRRAHMTKTTRDVCVTCSRFTCLEHSKYVCTNCFDKYSK</sequence>
<dbReference type="Proteomes" id="UP000829999">
    <property type="component" value="Chromosome 6"/>
</dbReference>
<dbReference type="Pfam" id="PF13843">
    <property type="entry name" value="DDE_Tnp_1_7"/>
    <property type="match status" value="1"/>
</dbReference>
<name>A0A9R0D1W4_SPOFR</name>
<feature type="compositionally biased region" description="Acidic residues" evidence="1">
    <location>
        <begin position="530"/>
        <end position="539"/>
    </location>
</feature>